<dbReference type="InterPro" id="IPR036879">
    <property type="entry name" value="TF_MADSbox_sf"/>
</dbReference>
<protein>
    <submittedName>
        <fullName evidence="8">Putative transcription factor MADS-type1 family</fullName>
    </submittedName>
</protein>
<dbReference type="SMART" id="SM00432">
    <property type="entry name" value="MADS"/>
    <property type="match status" value="1"/>
</dbReference>
<dbReference type="Pfam" id="PF00319">
    <property type="entry name" value="SRF-TF"/>
    <property type="match status" value="1"/>
</dbReference>
<organism evidence="8 9">
    <name type="scientific">Rosa chinensis</name>
    <name type="common">China rose</name>
    <dbReference type="NCBI Taxonomy" id="74649"/>
    <lineage>
        <taxon>Eukaryota</taxon>
        <taxon>Viridiplantae</taxon>
        <taxon>Streptophyta</taxon>
        <taxon>Embryophyta</taxon>
        <taxon>Tracheophyta</taxon>
        <taxon>Spermatophyta</taxon>
        <taxon>Magnoliopsida</taxon>
        <taxon>eudicotyledons</taxon>
        <taxon>Gunneridae</taxon>
        <taxon>Pentapetalae</taxon>
        <taxon>rosids</taxon>
        <taxon>fabids</taxon>
        <taxon>Rosales</taxon>
        <taxon>Rosaceae</taxon>
        <taxon>Rosoideae</taxon>
        <taxon>Rosoideae incertae sedis</taxon>
        <taxon>Rosa</taxon>
    </lineage>
</organism>
<evidence type="ECO:0000256" key="2">
    <source>
        <dbReference type="ARBA" id="ARBA00023015"/>
    </source>
</evidence>
<dbReference type="EMBL" id="PDCK01000021">
    <property type="protein sequence ID" value="PRQ60932.1"/>
    <property type="molecule type" value="Genomic_DNA"/>
</dbReference>
<dbReference type="GO" id="GO:0005634">
    <property type="term" value="C:nucleus"/>
    <property type="evidence" value="ECO:0007669"/>
    <property type="project" value="UniProtKB-SubCell"/>
</dbReference>
<dbReference type="PANTHER" id="PTHR48019">
    <property type="entry name" value="SERUM RESPONSE FACTOR HOMOLOG"/>
    <property type="match status" value="1"/>
</dbReference>
<dbReference type="Gramene" id="PRQ60932">
    <property type="protein sequence ID" value="PRQ60932"/>
    <property type="gene ID" value="RchiOBHm_Chr0c22g0500511"/>
</dbReference>
<feature type="domain" description="MADS-box" evidence="7">
    <location>
        <begin position="1"/>
        <end position="60"/>
    </location>
</feature>
<comment type="caution">
    <text evidence="8">The sequence shown here is derived from an EMBL/GenBank/DDBJ whole genome shotgun (WGS) entry which is preliminary data.</text>
</comment>
<sequence>MKKKMGRGKIENTNSRQVTFSKRRAGLLKKAQELAILCDAEVVVIVFSNTGKLFEFSSAGSIFLLFFNFGLSFLNFLRFMHVFLIMFTLFIIIFLLSLVEIIWGFDLNFSMSASHL</sequence>
<evidence type="ECO:0000313" key="8">
    <source>
        <dbReference type="EMBL" id="PRQ60932.1"/>
    </source>
</evidence>
<dbReference type="STRING" id="74649.A0A2P6SQJ1"/>
<feature type="transmembrane region" description="Helical" evidence="6">
    <location>
        <begin position="84"/>
        <end position="105"/>
    </location>
</feature>
<evidence type="ECO:0000256" key="1">
    <source>
        <dbReference type="ARBA" id="ARBA00004123"/>
    </source>
</evidence>
<name>A0A2P6SQJ1_ROSCH</name>
<evidence type="ECO:0000259" key="7">
    <source>
        <dbReference type="PROSITE" id="PS50066"/>
    </source>
</evidence>
<keyword evidence="6" id="KW-0472">Membrane</keyword>
<dbReference type="Proteomes" id="UP000238479">
    <property type="component" value="Unassembled WGS sequence"/>
</dbReference>
<feature type="transmembrane region" description="Helical" evidence="6">
    <location>
        <begin position="56"/>
        <end position="77"/>
    </location>
</feature>
<evidence type="ECO:0000256" key="6">
    <source>
        <dbReference type="SAM" id="Phobius"/>
    </source>
</evidence>
<dbReference type="GO" id="GO:0003677">
    <property type="term" value="F:DNA binding"/>
    <property type="evidence" value="ECO:0007669"/>
    <property type="project" value="UniProtKB-KW"/>
</dbReference>
<proteinExistence type="predicted"/>
<comment type="subcellular location">
    <subcellularLocation>
        <location evidence="1">Nucleus</location>
    </subcellularLocation>
</comment>
<evidence type="ECO:0000256" key="3">
    <source>
        <dbReference type="ARBA" id="ARBA00023125"/>
    </source>
</evidence>
<keyword evidence="2" id="KW-0805">Transcription regulation</keyword>
<dbReference type="Gene3D" id="3.40.1810.10">
    <property type="entry name" value="Transcription factor, MADS-box"/>
    <property type="match status" value="1"/>
</dbReference>
<keyword evidence="9" id="KW-1185">Reference proteome</keyword>
<keyword evidence="6" id="KW-0812">Transmembrane</keyword>
<accession>A0A2P6SQJ1</accession>
<dbReference type="InterPro" id="IPR050142">
    <property type="entry name" value="MADS-box/MEF2_TF"/>
</dbReference>
<dbReference type="SUPFAM" id="SSF55455">
    <property type="entry name" value="SRF-like"/>
    <property type="match status" value="1"/>
</dbReference>
<keyword evidence="3" id="KW-0238">DNA-binding</keyword>
<dbReference type="AlphaFoldDB" id="A0A2P6SQJ1"/>
<dbReference type="InterPro" id="IPR002100">
    <property type="entry name" value="TF_MADSbox"/>
</dbReference>
<evidence type="ECO:0000256" key="5">
    <source>
        <dbReference type="ARBA" id="ARBA00023242"/>
    </source>
</evidence>
<reference evidence="8 9" key="1">
    <citation type="journal article" date="2018" name="Nat. Genet.">
        <title>The Rosa genome provides new insights in the design of modern roses.</title>
        <authorList>
            <person name="Bendahmane M."/>
        </authorList>
    </citation>
    <scope>NUCLEOTIDE SEQUENCE [LARGE SCALE GENOMIC DNA]</scope>
    <source>
        <strain evidence="9">cv. Old Blush</strain>
    </source>
</reference>
<keyword evidence="4" id="KW-0804">Transcription</keyword>
<dbReference type="PROSITE" id="PS50066">
    <property type="entry name" value="MADS_BOX_2"/>
    <property type="match status" value="1"/>
</dbReference>
<evidence type="ECO:0000256" key="4">
    <source>
        <dbReference type="ARBA" id="ARBA00023163"/>
    </source>
</evidence>
<gene>
    <name evidence="8" type="ORF">RchiOBHm_Chr0c22g0500511</name>
</gene>
<dbReference type="GO" id="GO:0046983">
    <property type="term" value="F:protein dimerization activity"/>
    <property type="evidence" value="ECO:0007669"/>
    <property type="project" value="InterPro"/>
</dbReference>
<keyword evidence="5" id="KW-0539">Nucleus</keyword>
<dbReference type="PRINTS" id="PR00404">
    <property type="entry name" value="MADSDOMAIN"/>
</dbReference>
<evidence type="ECO:0000313" key="9">
    <source>
        <dbReference type="Proteomes" id="UP000238479"/>
    </source>
</evidence>
<keyword evidence="6" id="KW-1133">Transmembrane helix</keyword>